<evidence type="ECO:0000259" key="19">
    <source>
        <dbReference type="Pfam" id="PF00361"/>
    </source>
</evidence>
<evidence type="ECO:0000256" key="16">
    <source>
        <dbReference type="ARBA" id="ARBA00023136"/>
    </source>
</evidence>
<evidence type="ECO:0000256" key="1">
    <source>
        <dbReference type="ARBA" id="ARBA00003257"/>
    </source>
</evidence>
<comment type="function">
    <text evidence="1">Core subunit of the mitochondrial membrane respiratory chain NADH dehydrogenase (Complex I) that is believed to belong to the minimal assembly required for catalysis. Complex I functions in the transfer of electrons from NADH to the respiratory chain. The immediate electron acceptor for the enzyme is believed to be ubiquinone.</text>
</comment>
<dbReference type="CTD" id="4536"/>
<evidence type="ECO:0000256" key="17">
    <source>
        <dbReference type="ARBA" id="ARBA00049551"/>
    </source>
</evidence>
<evidence type="ECO:0000256" key="7">
    <source>
        <dbReference type="ARBA" id="ARBA00022660"/>
    </source>
</evidence>
<dbReference type="Pfam" id="PF00361">
    <property type="entry name" value="Proton_antipo_M"/>
    <property type="match status" value="1"/>
</dbReference>
<feature type="transmembrane region" description="Helical" evidence="18">
    <location>
        <begin position="60"/>
        <end position="82"/>
    </location>
</feature>
<gene>
    <name evidence="20" type="primary">ND2</name>
</gene>
<keyword evidence="15 18" id="KW-0496">Mitochondrion</keyword>
<feature type="transmembrane region" description="Helical" evidence="18">
    <location>
        <begin position="135"/>
        <end position="157"/>
    </location>
</feature>
<dbReference type="EMBL" id="MW218663">
    <property type="protein sequence ID" value="QQK57720.1"/>
    <property type="molecule type" value="Genomic_DNA"/>
</dbReference>
<accession>A0A7T7BYV8</accession>
<keyword evidence="11 18" id="KW-0249">Electron transport</keyword>
<feature type="transmembrane region" description="Helical" evidence="18">
    <location>
        <begin position="164"/>
        <end position="180"/>
    </location>
</feature>
<dbReference type="EC" id="7.1.1.2" evidence="4 18"/>
<evidence type="ECO:0000256" key="11">
    <source>
        <dbReference type="ARBA" id="ARBA00022982"/>
    </source>
</evidence>
<evidence type="ECO:0000256" key="12">
    <source>
        <dbReference type="ARBA" id="ARBA00022989"/>
    </source>
</evidence>
<comment type="subcellular location">
    <subcellularLocation>
        <location evidence="2 18">Mitochondrion inner membrane</location>
        <topology evidence="2 18">Multi-pass membrane protein</topology>
    </subcellularLocation>
</comment>
<organism evidence="20">
    <name type="scientific">Nacolus tuberculatus</name>
    <dbReference type="NCBI Taxonomy" id="2800230"/>
    <lineage>
        <taxon>Eukaryota</taxon>
        <taxon>Metazoa</taxon>
        <taxon>Ecdysozoa</taxon>
        <taxon>Arthropoda</taxon>
        <taxon>Hexapoda</taxon>
        <taxon>Insecta</taxon>
        <taxon>Pterygota</taxon>
        <taxon>Neoptera</taxon>
        <taxon>Paraneoptera</taxon>
        <taxon>Hemiptera</taxon>
        <taxon>Auchenorrhyncha</taxon>
        <taxon>Membracoidea</taxon>
        <taxon>Cicadellidae</taxon>
        <taxon>Hylicinae</taxon>
        <taxon>Nacolus</taxon>
    </lineage>
</organism>
<dbReference type="GO" id="GO:0008137">
    <property type="term" value="F:NADH dehydrogenase (ubiquinone) activity"/>
    <property type="evidence" value="ECO:0007669"/>
    <property type="project" value="UniProtKB-EC"/>
</dbReference>
<feature type="transmembrane region" description="Helical" evidence="18">
    <location>
        <begin position="186"/>
        <end position="205"/>
    </location>
</feature>
<keyword evidence="8 18" id="KW-0812">Transmembrane</keyword>
<protein>
    <recommendedName>
        <fullName evidence="5 18">NADH-ubiquinone oxidoreductase chain 2</fullName>
        <ecNumber evidence="4 18">7.1.1.2</ecNumber>
    </recommendedName>
</protein>
<dbReference type="RefSeq" id="YP_010140065.1">
    <property type="nucleotide sequence ID" value="NC_056923.1"/>
</dbReference>
<evidence type="ECO:0000256" key="18">
    <source>
        <dbReference type="RuleBase" id="RU003403"/>
    </source>
</evidence>
<dbReference type="InterPro" id="IPR050175">
    <property type="entry name" value="Complex_I_Subunit_2"/>
</dbReference>
<feature type="transmembrane region" description="Helical" evidence="18">
    <location>
        <begin position="7"/>
        <end position="30"/>
    </location>
</feature>
<dbReference type="GO" id="GO:0006120">
    <property type="term" value="P:mitochondrial electron transport, NADH to ubiquinone"/>
    <property type="evidence" value="ECO:0007669"/>
    <property type="project" value="InterPro"/>
</dbReference>
<name>A0A7T7BYV8_9HEMI</name>
<keyword evidence="13 18" id="KW-0520">NAD</keyword>
<evidence type="ECO:0000256" key="2">
    <source>
        <dbReference type="ARBA" id="ARBA00004448"/>
    </source>
</evidence>
<evidence type="ECO:0000256" key="4">
    <source>
        <dbReference type="ARBA" id="ARBA00012944"/>
    </source>
</evidence>
<dbReference type="AlphaFoldDB" id="A0A7T7BYV8"/>
<evidence type="ECO:0000256" key="6">
    <source>
        <dbReference type="ARBA" id="ARBA00022448"/>
    </source>
</evidence>
<keyword evidence="10 18" id="KW-1278">Translocase</keyword>
<proteinExistence type="inferred from homology"/>
<evidence type="ECO:0000256" key="15">
    <source>
        <dbReference type="ARBA" id="ARBA00023128"/>
    </source>
</evidence>
<evidence type="ECO:0000313" key="20">
    <source>
        <dbReference type="EMBL" id="QQK57720.1"/>
    </source>
</evidence>
<dbReference type="GO" id="GO:0005743">
    <property type="term" value="C:mitochondrial inner membrane"/>
    <property type="evidence" value="ECO:0007669"/>
    <property type="project" value="UniProtKB-SubCell"/>
</dbReference>
<comment type="catalytic activity">
    <reaction evidence="17 18">
        <text>a ubiquinone + NADH + 5 H(+)(in) = a ubiquinol + NAD(+) + 4 H(+)(out)</text>
        <dbReference type="Rhea" id="RHEA:29091"/>
        <dbReference type="Rhea" id="RHEA-COMP:9565"/>
        <dbReference type="Rhea" id="RHEA-COMP:9566"/>
        <dbReference type="ChEBI" id="CHEBI:15378"/>
        <dbReference type="ChEBI" id="CHEBI:16389"/>
        <dbReference type="ChEBI" id="CHEBI:17976"/>
        <dbReference type="ChEBI" id="CHEBI:57540"/>
        <dbReference type="ChEBI" id="CHEBI:57945"/>
        <dbReference type="EC" id="7.1.1.2"/>
    </reaction>
</comment>
<sequence length="324" mass="36918">MKFNSTLLLFMWSMTIGVVISISSNSWIMMWSGIEVSMMSFIPMMSSESLLSSESCVKYFIIQSTSSMVLMLGMLSMLTKLINMYELIMLTSLSTKLGAAPFHNWVLSVIEGMNYFMMFNLLVTMKLAPLTMMSYMKINLTLIVVISMVIGSIMGMNQNSLRKIMGYSSIFNLGILLSSIKSNSVWMSYMLIYSIMMTTLLNFLLKTKSNYLNQMTSNMHKNSLKLSLWVMMLSIGGMPPTLGFSAKLMILEFLLKTDSKLSFMVMIMTSLVVMFFYLRMTTLMLMYSSSFIKIKFFAGKEPNSNLMLINIFPMPLILTLKIMM</sequence>
<evidence type="ECO:0000256" key="10">
    <source>
        <dbReference type="ARBA" id="ARBA00022967"/>
    </source>
</evidence>
<dbReference type="PANTHER" id="PTHR46552:SF1">
    <property type="entry name" value="NADH-UBIQUINONE OXIDOREDUCTASE CHAIN 2"/>
    <property type="match status" value="1"/>
</dbReference>
<feature type="transmembrane region" description="Helical" evidence="18">
    <location>
        <begin position="102"/>
        <end position="123"/>
    </location>
</feature>
<evidence type="ECO:0000256" key="8">
    <source>
        <dbReference type="ARBA" id="ARBA00022692"/>
    </source>
</evidence>
<dbReference type="GeneID" id="67134127"/>
<feature type="transmembrane region" description="Helical" evidence="18">
    <location>
        <begin position="263"/>
        <end position="285"/>
    </location>
</feature>
<keyword evidence="9 18" id="KW-0999">Mitochondrion inner membrane</keyword>
<feature type="transmembrane region" description="Helical" evidence="18">
    <location>
        <begin position="226"/>
        <end position="251"/>
    </location>
</feature>
<keyword evidence="16 18" id="KW-0472">Membrane</keyword>
<reference evidence="20" key="1">
    <citation type="journal article" date="2020" name="Insects">
        <title>The Complete Mitochondrial Genome of Four Hylicinae (Hemiptera: Cicadellidae): Structural Features and Phylogenetic Implications.</title>
        <authorList>
            <person name="Tang J."/>
            <person name="Huang W."/>
            <person name="Zhang Y."/>
        </authorList>
    </citation>
    <scope>NUCLEOTIDE SEQUENCE</scope>
</reference>
<evidence type="ECO:0000256" key="5">
    <source>
        <dbReference type="ARBA" id="ARBA00021008"/>
    </source>
</evidence>
<geneLocation type="mitochondrion" evidence="20"/>
<comment type="function">
    <text evidence="18">Core subunit of the mitochondrial membrane respiratory chain NADH dehydrogenase (Complex I) which catalyzes electron transfer from NADH through the respiratory chain, using ubiquinone as an electron acceptor. Essential for the catalytic activity and assembly of complex I.</text>
</comment>
<feature type="domain" description="NADH:quinone oxidoreductase/Mrp antiporter transmembrane" evidence="19">
    <location>
        <begin position="24"/>
        <end position="270"/>
    </location>
</feature>
<evidence type="ECO:0000256" key="9">
    <source>
        <dbReference type="ARBA" id="ARBA00022792"/>
    </source>
</evidence>
<comment type="similarity">
    <text evidence="3 18">Belongs to the complex I subunit 2 family.</text>
</comment>
<keyword evidence="7 18" id="KW-0679">Respiratory chain</keyword>
<evidence type="ECO:0000256" key="14">
    <source>
        <dbReference type="ARBA" id="ARBA00023075"/>
    </source>
</evidence>
<dbReference type="InterPro" id="IPR001750">
    <property type="entry name" value="ND/Mrp_TM"/>
</dbReference>
<keyword evidence="6" id="KW-0813">Transport</keyword>
<evidence type="ECO:0000256" key="3">
    <source>
        <dbReference type="ARBA" id="ARBA00007012"/>
    </source>
</evidence>
<dbReference type="PANTHER" id="PTHR46552">
    <property type="entry name" value="NADH-UBIQUINONE OXIDOREDUCTASE CHAIN 2"/>
    <property type="match status" value="1"/>
</dbReference>
<dbReference type="PRINTS" id="PR01436">
    <property type="entry name" value="NADHDHGNASE2"/>
</dbReference>
<evidence type="ECO:0000256" key="13">
    <source>
        <dbReference type="ARBA" id="ARBA00023027"/>
    </source>
</evidence>
<keyword evidence="12 18" id="KW-1133">Transmembrane helix</keyword>
<keyword evidence="14 18" id="KW-0830">Ubiquinone</keyword>
<dbReference type="InterPro" id="IPR003917">
    <property type="entry name" value="NADH_UbQ_OxRdtase_chain2"/>
</dbReference>